<dbReference type="PANTHER" id="PTHR48041:SF91">
    <property type="entry name" value="ABC TRANSPORTER G FAMILY MEMBER 28"/>
    <property type="match status" value="1"/>
</dbReference>
<reference evidence="11" key="1">
    <citation type="submission" date="2022-07" db="EMBL/GenBank/DDBJ databases">
        <title>Phylogenomic reconstructions and comparative analyses of Kickxellomycotina fungi.</title>
        <authorList>
            <person name="Reynolds N.K."/>
            <person name="Stajich J.E."/>
            <person name="Barry K."/>
            <person name="Grigoriev I.V."/>
            <person name="Crous P."/>
            <person name="Smith M.E."/>
        </authorList>
    </citation>
    <scope>NUCLEOTIDE SEQUENCE</scope>
    <source>
        <strain evidence="11">NBRC 105414</strain>
    </source>
</reference>
<evidence type="ECO:0000256" key="2">
    <source>
        <dbReference type="ARBA" id="ARBA00022448"/>
    </source>
</evidence>
<evidence type="ECO:0000256" key="1">
    <source>
        <dbReference type="ARBA" id="ARBA00004141"/>
    </source>
</evidence>
<evidence type="ECO:0000256" key="3">
    <source>
        <dbReference type="ARBA" id="ARBA00022692"/>
    </source>
</evidence>
<keyword evidence="7 9" id="KW-0472">Membrane</keyword>
<organism evidence="11 12">
    <name type="scientific">Coemansia javaensis</name>
    <dbReference type="NCBI Taxonomy" id="2761396"/>
    <lineage>
        <taxon>Eukaryota</taxon>
        <taxon>Fungi</taxon>
        <taxon>Fungi incertae sedis</taxon>
        <taxon>Zoopagomycota</taxon>
        <taxon>Kickxellomycotina</taxon>
        <taxon>Kickxellomycetes</taxon>
        <taxon>Kickxellales</taxon>
        <taxon>Kickxellaceae</taxon>
        <taxon>Coemansia</taxon>
    </lineage>
</organism>
<dbReference type="InterPro" id="IPR027417">
    <property type="entry name" value="P-loop_NTPase"/>
</dbReference>
<comment type="subcellular location">
    <subcellularLocation>
        <location evidence="1">Membrane</location>
        <topology evidence="1">Multi-pass membrane protein</topology>
    </subcellularLocation>
</comment>
<feature type="domain" description="ABC transporter" evidence="10">
    <location>
        <begin position="9"/>
        <end position="308"/>
    </location>
</feature>
<evidence type="ECO:0000256" key="5">
    <source>
        <dbReference type="ARBA" id="ARBA00022840"/>
    </source>
</evidence>
<dbReference type="InterPro" id="IPR003593">
    <property type="entry name" value="AAA+_ATPase"/>
</dbReference>
<dbReference type="Pfam" id="PF00005">
    <property type="entry name" value="ABC_tran"/>
    <property type="match status" value="1"/>
</dbReference>
<keyword evidence="12" id="KW-1185">Reference proteome</keyword>
<keyword evidence="4" id="KW-0547">Nucleotide-binding</keyword>
<feature type="transmembrane region" description="Helical" evidence="9">
    <location>
        <begin position="427"/>
        <end position="450"/>
    </location>
</feature>
<evidence type="ECO:0000256" key="9">
    <source>
        <dbReference type="SAM" id="Phobius"/>
    </source>
</evidence>
<dbReference type="GO" id="GO:0005524">
    <property type="term" value="F:ATP binding"/>
    <property type="evidence" value="ECO:0007669"/>
    <property type="project" value="UniProtKB-KW"/>
</dbReference>
<evidence type="ECO:0000256" key="6">
    <source>
        <dbReference type="ARBA" id="ARBA00022989"/>
    </source>
</evidence>
<dbReference type="PROSITE" id="PS50893">
    <property type="entry name" value="ABC_TRANSPORTER_2"/>
    <property type="match status" value="1"/>
</dbReference>
<dbReference type="Proteomes" id="UP001140217">
    <property type="component" value="Unassembled WGS sequence"/>
</dbReference>
<dbReference type="EMBL" id="JANBUL010000023">
    <property type="protein sequence ID" value="KAJ2784613.1"/>
    <property type="molecule type" value="Genomic_DNA"/>
</dbReference>
<evidence type="ECO:0000313" key="11">
    <source>
        <dbReference type="EMBL" id="KAJ2784613.1"/>
    </source>
</evidence>
<feature type="region of interest" description="Disordered" evidence="8">
    <location>
        <begin position="649"/>
        <end position="674"/>
    </location>
</feature>
<feature type="transmembrane region" description="Helical" evidence="9">
    <location>
        <begin position="535"/>
        <end position="557"/>
    </location>
</feature>
<feature type="transmembrane region" description="Helical" evidence="9">
    <location>
        <begin position="504"/>
        <end position="528"/>
    </location>
</feature>
<sequence length="674" mass="72608">MVHEAPLMVSFEDLSYSVRVRARSPGGDGGGGGVLGGIRERMGKARYEDKVILHGLSGAFRPGRLTAILGPSGSGKTTLLNLLAGYESSGTATGSIWVNGRPATGASMRLLAGYVSQDDVILPTQTVREAIEMSIRLRPPPLSQAADAQASLATAVDGLRGAEEGRGGGAEKGKGAGPAEAGASHAIALLGLERCQHTRVGDSAAKGISGGERKRTAIAQEWVTQAPILFLDEPTSGLDAHSALMVTRQLKSIADRGRTVVAVVHQPSSEMFELIDDLLVLLDGRIVYFGERAGLVDYVAGLGAPCGMYSNPADHVFNAVLFSYGGEGAPDRAVRLQGEWVRSAGGAAMRALIERPETAPVRASQFRRTSPPLTQLRYLTWRAALNARRNRLVLGMRLGQAVFFGLLLGLIFLNTDGRPVNVQQQNFSGAMFFMSTTSFLLSVLSVVNTFSQERLVFLRESQGGYYGLPAYFLSKNIVELPIQVVTPIINSVIAYWLLGLRQDGLKYVLFALTCIGLNLCGFSFGLFLASSFKDISAVLVALPIMFLPALLFGGLLVNTGNSTVWLRWIQWISPIKYGYTSMMKNQFTGYVVDGRPIGDAYLEQVNLGPFSVGVNIAFILVLSFIAWVAAYLSLMRLARQGRSPSFTKNAEKHLRQQLEGPPDPRFAQGGKEMD</sequence>
<dbReference type="Gene3D" id="3.40.50.300">
    <property type="entry name" value="P-loop containing nucleotide triphosphate hydrolases"/>
    <property type="match status" value="1"/>
</dbReference>
<dbReference type="GO" id="GO:0140359">
    <property type="term" value="F:ABC-type transporter activity"/>
    <property type="evidence" value="ECO:0007669"/>
    <property type="project" value="InterPro"/>
</dbReference>
<dbReference type="InterPro" id="IPR013525">
    <property type="entry name" value="ABC2_TM"/>
</dbReference>
<dbReference type="GO" id="GO:0016887">
    <property type="term" value="F:ATP hydrolysis activity"/>
    <property type="evidence" value="ECO:0007669"/>
    <property type="project" value="InterPro"/>
</dbReference>
<dbReference type="OrthoDB" id="66620at2759"/>
<keyword evidence="5" id="KW-0067">ATP-binding</keyword>
<feature type="transmembrane region" description="Helical" evidence="9">
    <location>
        <begin position="612"/>
        <end position="634"/>
    </location>
</feature>
<evidence type="ECO:0000313" key="12">
    <source>
        <dbReference type="Proteomes" id="UP001140217"/>
    </source>
</evidence>
<dbReference type="SUPFAM" id="SSF52540">
    <property type="entry name" value="P-loop containing nucleoside triphosphate hydrolases"/>
    <property type="match status" value="1"/>
</dbReference>
<gene>
    <name evidence="11" type="ORF">H4R18_000992</name>
</gene>
<evidence type="ECO:0000256" key="8">
    <source>
        <dbReference type="SAM" id="MobiDB-lite"/>
    </source>
</evidence>
<evidence type="ECO:0000259" key="10">
    <source>
        <dbReference type="PROSITE" id="PS50893"/>
    </source>
</evidence>
<feature type="transmembrane region" description="Helical" evidence="9">
    <location>
        <begin position="480"/>
        <end position="498"/>
    </location>
</feature>
<dbReference type="GO" id="GO:0016020">
    <property type="term" value="C:membrane"/>
    <property type="evidence" value="ECO:0007669"/>
    <property type="project" value="UniProtKB-SubCell"/>
</dbReference>
<proteinExistence type="predicted"/>
<evidence type="ECO:0000256" key="4">
    <source>
        <dbReference type="ARBA" id="ARBA00022741"/>
    </source>
</evidence>
<evidence type="ECO:0000256" key="7">
    <source>
        <dbReference type="ARBA" id="ARBA00023136"/>
    </source>
</evidence>
<accession>A0A9W8HMS5</accession>
<dbReference type="InterPro" id="IPR050352">
    <property type="entry name" value="ABCG_transporters"/>
</dbReference>
<keyword evidence="3 9" id="KW-0812">Transmembrane</keyword>
<protein>
    <recommendedName>
        <fullName evidence="10">ABC transporter domain-containing protein</fullName>
    </recommendedName>
</protein>
<keyword evidence="6 9" id="KW-1133">Transmembrane helix</keyword>
<dbReference type="PANTHER" id="PTHR48041">
    <property type="entry name" value="ABC TRANSPORTER G FAMILY MEMBER 28"/>
    <property type="match status" value="1"/>
</dbReference>
<dbReference type="Pfam" id="PF01061">
    <property type="entry name" value="ABC2_membrane"/>
    <property type="match status" value="1"/>
</dbReference>
<comment type="caution">
    <text evidence="11">The sequence shown here is derived from an EMBL/GenBank/DDBJ whole genome shotgun (WGS) entry which is preliminary data.</text>
</comment>
<feature type="transmembrane region" description="Helical" evidence="9">
    <location>
        <begin position="398"/>
        <end position="415"/>
    </location>
</feature>
<dbReference type="AlphaFoldDB" id="A0A9W8HMS5"/>
<dbReference type="SMART" id="SM00382">
    <property type="entry name" value="AAA"/>
    <property type="match status" value="1"/>
</dbReference>
<dbReference type="InterPro" id="IPR003439">
    <property type="entry name" value="ABC_transporter-like_ATP-bd"/>
</dbReference>
<keyword evidence="2" id="KW-0813">Transport</keyword>
<name>A0A9W8HMS5_9FUNG</name>